<protein>
    <submittedName>
        <fullName evidence="1">Uncharacterized protein</fullName>
    </submittedName>
</protein>
<gene>
    <name evidence="1" type="primary">HaOG214165</name>
    <name evidence="1" type="ORF">B5X24_HaOG214165</name>
</gene>
<evidence type="ECO:0000313" key="1">
    <source>
        <dbReference type="EMBL" id="PZC71060.1"/>
    </source>
</evidence>
<evidence type="ECO:0000313" key="2">
    <source>
        <dbReference type="Proteomes" id="UP000249218"/>
    </source>
</evidence>
<organism evidence="1 2">
    <name type="scientific">Helicoverpa armigera</name>
    <name type="common">Cotton bollworm</name>
    <name type="synonym">Heliothis armigera</name>
    <dbReference type="NCBI Taxonomy" id="29058"/>
    <lineage>
        <taxon>Eukaryota</taxon>
        <taxon>Metazoa</taxon>
        <taxon>Ecdysozoa</taxon>
        <taxon>Arthropoda</taxon>
        <taxon>Hexapoda</taxon>
        <taxon>Insecta</taxon>
        <taxon>Pterygota</taxon>
        <taxon>Neoptera</taxon>
        <taxon>Endopterygota</taxon>
        <taxon>Lepidoptera</taxon>
        <taxon>Glossata</taxon>
        <taxon>Ditrysia</taxon>
        <taxon>Noctuoidea</taxon>
        <taxon>Noctuidae</taxon>
        <taxon>Heliothinae</taxon>
        <taxon>Helicoverpa</taxon>
    </lineage>
</organism>
<keyword evidence="2" id="KW-1185">Reference proteome</keyword>
<reference evidence="1 2" key="1">
    <citation type="journal article" date="2017" name="BMC Biol.">
        <title>Genomic innovations, transcriptional plasticity and gene loss underlying the evolution and divergence of two highly polyphagous and invasive Helicoverpa pest species.</title>
        <authorList>
            <person name="Pearce S.L."/>
            <person name="Clarke D.F."/>
            <person name="East P.D."/>
            <person name="Elfekih S."/>
            <person name="Gordon K.H."/>
            <person name="Jermiin L.S."/>
            <person name="McGaughran A."/>
            <person name="Oakeshott J.G."/>
            <person name="Papanikolaou A."/>
            <person name="Perera O.P."/>
            <person name="Rane R.V."/>
            <person name="Richards S."/>
            <person name="Tay W.T."/>
            <person name="Walsh T.K."/>
            <person name="Anderson A."/>
            <person name="Anderson C.J."/>
            <person name="Asgari S."/>
            <person name="Board P.G."/>
            <person name="Bretschneider A."/>
            <person name="Campbell P.M."/>
            <person name="Chertemps T."/>
            <person name="Christeller J.T."/>
            <person name="Coppin C.W."/>
            <person name="Downes S.J."/>
            <person name="Duan G."/>
            <person name="Farnsworth C.A."/>
            <person name="Good R.T."/>
            <person name="Han L.B."/>
            <person name="Han Y.C."/>
            <person name="Hatje K."/>
            <person name="Horne I."/>
            <person name="Huang Y.P."/>
            <person name="Hughes D.S."/>
            <person name="Jacquin-Joly E."/>
            <person name="James W."/>
            <person name="Jhangiani S."/>
            <person name="Kollmar M."/>
            <person name="Kuwar S.S."/>
            <person name="Li S."/>
            <person name="Liu N.Y."/>
            <person name="Maibeche M.T."/>
            <person name="Miller J.R."/>
            <person name="Montagne N."/>
            <person name="Perry T."/>
            <person name="Qu J."/>
            <person name="Song S.V."/>
            <person name="Sutton G.G."/>
            <person name="Vogel H."/>
            <person name="Walenz B.P."/>
            <person name="Xu W."/>
            <person name="Zhang H.J."/>
            <person name="Zou Z."/>
            <person name="Batterham P."/>
            <person name="Edwards O.R."/>
            <person name="Feyereisen R."/>
            <person name="Gibbs R.A."/>
            <person name="Heckel D.G."/>
            <person name="McGrath A."/>
            <person name="Robin C."/>
            <person name="Scherer S.E."/>
            <person name="Worley K.C."/>
            <person name="Wu Y.D."/>
        </authorList>
    </citation>
    <scope>NUCLEOTIDE SEQUENCE [LARGE SCALE GENOMIC DNA]</scope>
    <source>
        <strain evidence="1">Harm_GR_Male_#8</strain>
        <tissue evidence="1">Whole organism</tissue>
    </source>
</reference>
<dbReference type="AlphaFoldDB" id="A0A2W1BDV3"/>
<dbReference type="Proteomes" id="UP000249218">
    <property type="component" value="Unassembled WGS sequence"/>
</dbReference>
<dbReference type="EMBL" id="KZ150386">
    <property type="protein sequence ID" value="PZC71060.1"/>
    <property type="molecule type" value="Genomic_DNA"/>
</dbReference>
<name>A0A2W1BDV3_HELAM</name>
<accession>A0A2W1BDV3</accession>
<proteinExistence type="predicted"/>
<sequence length="104" mass="11834">MGGVATAADCGCCCSLSAATCRRRSSRSLRRRLFSSCNLVTSSFGVKITGLRSPVYWTPSGIFRWKNTDVIPEKHLPRATWFDCRHRWNGVSYTKLRVFERRVS</sequence>